<feature type="compositionally biased region" description="Low complexity" evidence="14">
    <location>
        <begin position="12"/>
        <end position="43"/>
    </location>
</feature>
<evidence type="ECO:0000256" key="14">
    <source>
        <dbReference type="SAM" id="MobiDB-lite"/>
    </source>
</evidence>
<dbReference type="GO" id="GO:0009252">
    <property type="term" value="P:peptidoglycan biosynthetic process"/>
    <property type="evidence" value="ECO:0007669"/>
    <property type="project" value="UniProtKB-KW"/>
</dbReference>
<dbReference type="Gene3D" id="1.10.3810.10">
    <property type="entry name" value="Biosynthetic peptidoglycan transglycosylase-like"/>
    <property type="match status" value="1"/>
</dbReference>
<keyword evidence="3" id="KW-0121">Carboxypeptidase</keyword>
<dbReference type="PANTHER" id="PTHR32282">
    <property type="entry name" value="BINDING PROTEIN TRANSPEPTIDASE, PUTATIVE-RELATED"/>
    <property type="match status" value="1"/>
</dbReference>
<dbReference type="Pfam" id="PF00905">
    <property type="entry name" value="Transpeptidase"/>
    <property type="match status" value="1"/>
</dbReference>
<evidence type="ECO:0000256" key="7">
    <source>
        <dbReference type="ARBA" id="ARBA00022801"/>
    </source>
</evidence>
<evidence type="ECO:0000256" key="2">
    <source>
        <dbReference type="ARBA" id="ARBA00007739"/>
    </source>
</evidence>
<comment type="similarity">
    <text evidence="1">In the C-terminal section; belongs to the transpeptidase family.</text>
</comment>
<feature type="domain" description="Penicillin-binding protein transpeptidase" evidence="16">
    <location>
        <begin position="456"/>
        <end position="717"/>
    </location>
</feature>
<dbReference type="GO" id="GO:0030288">
    <property type="term" value="C:outer membrane-bounded periplasmic space"/>
    <property type="evidence" value="ECO:0007669"/>
    <property type="project" value="TreeGrafter"/>
</dbReference>
<dbReference type="Proteomes" id="UP000249340">
    <property type="component" value="Chromosome"/>
</dbReference>
<evidence type="ECO:0000256" key="3">
    <source>
        <dbReference type="ARBA" id="ARBA00022645"/>
    </source>
</evidence>
<dbReference type="Gene3D" id="3.40.710.10">
    <property type="entry name" value="DD-peptidase/beta-lactamase superfamily"/>
    <property type="match status" value="1"/>
</dbReference>
<evidence type="ECO:0000313" key="18">
    <source>
        <dbReference type="EMBL" id="AXI78607.1"/>
    </source>
</evidence>
<evidence type="ECO:0000256" key="5">
    <source>
        <dbReference type="ARBA" id="ARBA00022676"/>
    </source>
</evidence>
<keyword evidence="9" id="KW-0573">Peptidoglycan synthesis</keyword>
<dbReference type="InterPro" id="IPR023346">
    <property type="entry name" value="Lysozyme-like_dom_sf"/>
</dbReference>
<dbReference type="InterPro" id="IPR001264">
    <property type="entry name" value="Glyco_trans_51"/>
</dbReference>
<feature type="compositionally biased region" description="Gly residues" evidence="14">
    <location>
        <begin position="44"/>
        <end position="53"/>
    </location>
</feature>
<feature type="compositionally biased region" description="Gly residues" evidence="14">
    <location>
        <begin position="881"/>
        <end position="911"/>
    </location>
</feature>
<keyword evidence="7" id="KW-0378">Hydrolase</keyword>
<keyword evidence="10" id="KW-0511">Multifunctional enzyme</keyword>
<evidence type="ECO:0000256" key="12">
    <source>
        <dbReference type="ARBA" id="ARBA00034000"/>
    </source>
</evidence>
<evidence type="ECO:0000256" key="11">
    <source>
        <dbReference type="ARBA" id="ARBA00023316"/>
    </source>
</evidence>
<dbReference type="EMBL" id="CP031264">
    <property type="protein sequence ID" value="AXI78607.1"/>
    <property type="molecule type" value="Genomic_DNA"/>
</dbReference>
<dbReference type="AlphaFoldDB" id="A0A345SY02"/>
<keyword evidence="4" id="KW-0645">Protease</keyword>
<dbReference type="InterPro" id="IPR012338">
    <property type="entry name" value="Beta-lactam/transpept-like"/>
</dbReference>
<keyword evidence="15" id="KW-1133">Transmembrane helix</keyword>
<dbReference type="GO" id="GO:0009002">
    <property type="term" value="F:serine-type D-Ala-D-Ala carboxypeptidase activity"/>
    <property type="evidence" value="ECO:0007669"/>
    <property type="project" value="UniProtKB-EC"/>
</dbReference>
<evidence type="ECO:0000259" key="16">
    <source>
        <dbReference type="Pfam" id="PF00905"/>
    </source>
</evidence>
<feature type="compositionally biased region" description="Pro residues" evidence="14">
    <location>
        <begin position="806"/>
        <end position="825"/>
    </location>
</feature>
<dbReference type="GO" id="GO:0071555">
    <property type="term" value="P:cell wall organization"/>
    <property type="evidence" value="ECO:0007669"/>
    <property type="project" value="UniProtKB-KW"/>
</dbReference>
<feature type="region of interest" description="Disordered" evidence="14">
    <location>
        <begin position="769"/>
        <end position="911"/>
    </location>
</feature>
<feature type="region of interest" description="Disordered" evidence="14">
    <location>
        <begin position="1"/>
        <end position="113"/>
    </location>
</feature>
<dbReference type="GO" id="GO:0008360">
    <property type="term" value="P:regulation of cell shape"/>
    <property type="evidence" value="ECO:0007669"/>
    <property type="project" value="UniProtKB-KW"/>
</dbReference>
<dbReference type="SUPFAM" id="SSF56601">
    <property type="entry name" value="beta-lactamase/transpeptidase-like"/>
    <property type="match status" value="1"/>
</dbReference>
<evidence type="ECO:0000256" key="9">
    <source>
        <dbReference type="ARBA" id="ARBA00022984"/>
    </source>
</evidence>
<comment type="similarity">
    <text evidence="2">In the N-terminal section; belongs to the glycosyltransferase 51 family.</text>
</comment>
<keyword evidence="11" id="KW-0961">Cell wall biogenesis/degradation</keyword>
<proteinExistence type="inferred from homology"/>
<dbReference type="RefSeq" id="WP_114914380.1">
    <property type="nucleotide sequence ID" value="NZ_CP031264.1"/>
</dbReference>
<keyword evidence="8" id="KW-0133">Cell shape</keyword>
<accession>A0A345SY02</accession>
<dbReference type="GO" id="GO:0006508">
    <property type="term" value="P:proteolysis"/>
    <property type="evidence" value="ECO:0007669"/>
    <property type="project" value="UniProtKB-KW"/>
</dbReference>
<name>A0A345SY02_9ACTN</name>
<dbReference type="GO" id="GO:0008955">
    <property type="term" value="F:peptidoglycan glycosyltransferase activity"/>
    <property type="evidence" value="ECO:0007669"/>
    <property type="project" value="UniProtKB-EC"/>
</dbReference>
<evidence type="ECO:0000256" key="13">
    <source>
        <dbReference type="ARBA" id="ARBA00049902"/>
    </source>
</evidence>
<protein>
    <submittedName>
        <fullName evidence="18">Penicillin-binding protein</fullName>
    </submittedName>
</protein>
<dbReference type="SUPFAM" id="SSF53955">
    <property type="entry name" value="Lysozyme-like"/>
    <property type="match status" value="1"/>
</dbReference>
<keyword evidence="15" id="KW-0812">Transmembrane</keyword>
<feature type="transmembrane region" description="Helical" evidence="15">
    <location>
        <begin position="134"/>
        <end position="152"/>
    </location>
</feature>
<evidence type="ECO:0000256" key="1">
    <source>
        <dbReference type="ARBA" id="ARBA00007090"/>
    </source>
</evidence>
<dbReference type="InterPro" id="IPR050396">
    <property type="entry name" value="Glycosyltr_51/Transpeptidase"/>
</dbReference>
<organism evidence="18 19">
    <name type="scientific">Peterkaempfera bronchialis</name>
    <dbReference type="NCBI Taxonomy" id="2126346"/>
    <lineage>
        <taxon>Bacteria</taxon>
        <taxon>Bacillati</taxon>
        <taxon>Actinomycetota</taxon>
        <taxon>Actinomycetes</taxon>
        <taxon>Kitasatosporales</taxon>
        <taxon>Streptomycetaceae</taxon>
        <taxon>Peterkaempfera</taxon>
    </lineage>
</organism>
<dbReference type="OrthoDB" id="8865355at2"/>
<comment type="catalytic activity">
    <reaction evidence="13">
        <text>[GlcNAc-(1-&gt;4)-Mur2Ac(oyl-L-Ala-gamma-D-Glu-L-Lys-D-Ala-D-Ala)](n)-di-trans,octa-cis-undecaprenyl diphosphate + beta-D-GlcNAc-(1-&gt;4)-Mur2Ac(oyl-L-Ala-gamma-D-Glu-L-Lys-D-Ala-D-Ala)-di-trans,octa-cis-undecaprenyl diphosphate = [GlcNAc-(1-&gt;4)-Mur2Ac(oyl-L-Ala-gamma-D-Glu-L-Lys-D-Ala-D-Ala)](n+1)-di-trans,octa-cis-undecaprenyl diphosphate + di-trans,octa-cis-undecaprenyl diphosphate + H(+)</text>
        <dbReference type="Rhea" id="RHEA:23708"/>
        <dbReference type="Rhea" id="RHEA-COMP:9602"/>
        <dbReference type="Rhea" id="RHEA-COMP:9603"/>
        <dbReference type="ChEBI" id="CHEBI:15378"/>
        <dbReference type="ChEBI" id="CHEBI:58405"/>
        <dbReference type="ChEBI" id="CHEBI:60033"/>
        <dbReference type="ChEBI" id="CHEBI:78435"/>
        <dbReference type="EC" id="2.4.99.28"/>
    </reaction>
</comment>
<feature type="domain" description="Glycosyl transferase family 51" evidence="17">
    <location>
        <begin position="176"/>
        <end position="352"/>
    </location>
</feature>
<evidence type="ECO:0000256" key="10">
    <source>
        <dbReference type="ARBA" id="ARBA00023268"/>
    </source>
</evidence>
<dbReference type="Pfam" id="PF00912">
    <property type="entry name" value="Transgly"/>
    <property type="match status" value="1"/>
</dbReference>
<dbReference type="PANTHER" id="PTHR32282:SF34">
    <property type="entry name" value="PENICILLIN-BINDING PROTEIN 1A"/>
    <property type="match status" value="1"/>
</dbReference>
<keyword evidence="15" id="KW-0472">Membrane</keyword>
<evidence type="ECO:0000256" key="8">
    <source>
        <dbReference type="ARBA" id="ARBA00022960"/>
    </source>
</evidence>
<dbReference type="FunFam" id="1.10.3810.10:FF:000001">
    <property type="entry name" value="Penicillin-binding protein 1A"/>
    <property type="match status" value="1"/>
</dbReference>
<dbReference type="KEGG" id="stri:C7M71_015395"/>
<evidence type="ECO:0000259" key="17">
    <source>
        <dbReference type="Pfam" id="PF00912"/>
    </source>
</evidence>
<feature type="compositionally biased region" description="Polar residues" evidence="14">
    <location>
        <begin position="865"/>
        <end position="878"/>
    </location>
</feature>
<comment type="catalytic activity">
    <reaction evidence="12">
        <text>Preferential cleavage: (Ac)2-L-Lys-D-Ala-|-D-Ala. Also transpeptidation of peptidyl-alanyl moieties that are N-acyl substituents of D-alanine.</text>
        <dbReference type="EC" id="3.4.16.4"/>
    </reaction>
</comment>
<keyword evidence="19" id="KW-1185">Reference proteome</keyword>
<keyword evidence="6" id="KW-0808">Transferase</keyword>
<evidence type="ECO:0000256" key="6">
    <source>
        <dbReference type="ARBA" id="ARBA00022679"/>
    </source>
</evidence>
<evidence type="ECO:0000256" key="15">
    <source>
        <dbReference type="SAM" id="Phobius"/>
    </source>
</evidence>
<evidence type="ECO:0000256" key="4">
    <source>
        <dbReference type="ARBA" id="ARBA00022670"/>
    </source>
</evidence>
<gene>
    <name evidence="18" type="ORF">C7M71_015395</name>
</gene>
<dbReference type="InterPro" id="IPR001460">
    <property type="entry name" value="PCN-bd_Tpept"/>
</dbReference>
<feature type="compositionally biased region" description="Gly residues" evidence="14">
    <location>
        <begin position="834"/>
        <end position="864"/>
    </location>
</feature>
<evidence type="ECO:0000313" key="19">
    <source>
        <dbReference type="Proteomes" id="UP000249340"/>
    </source>
</evidence>
<dbReference type="GO" id="GO:0008658">
    <property type="term" value="F:penicillin binding"/>
    <property type="evidence" value="ECO:0007669"/>
    <property type="project" value="InterPro"/>
</dbReference>
<feature type="compositionally biased region" description="Low complexity" evidence="14">
    <location>
        <begin position="786"/>
        <end position="805"/>
    </location>
</feature>
<keyword evidence="5" id="KW-0328">Glycosyltransferase</keyword>
<reference evidence="19" key="1">
    <citation type="submission" date="2018-07" db="EMBL/GenBank/DDBJ databases">
        <title>Streptacidiphilus bronchialis DSM 106435 chromosome.</title>
        <authorList>
            <person name="Batra D."/>
            <person name="Gulvik C.A."/>
        </authorList>
    </citation>
    <scope>NUCLEOTIDE SEQUENCE [LARGE SCALE GENOMIC DNA]</scope>
    <source>
        <strain evidence="19">DSM 106435</strain>
    </source>
</reference>
<dbReference type="InterPro" id="IPR036950">
    <property type="entry name" value="PBP_transglycosylase"/>
</dbReference>
<sequence length="911" mass="95358">MSEHRRKPPQDGGNAPGRRGAQPGGERQPPGGRPPYNGNPAGAPGAGGPGAGAPGSRRRATARPGGQQHTAQQPRMTRAEMRKAAKRGGGRAANGTTGPSGRAGRTPPKKRFIDYPRWGKSGVRRWLPSWKQMLSVFLIFFGGSVAAVGVAYSQTTLPDLNKAVQQQNNIYQWSDGTTLATTGETNRQIVHLDHISTEMQWAAISAENASFKTDHGIDPKGIARAVLNMAQGGETQGGSTITQQYVKNAFLSQDQTLSRKVKELFVTLRVDKEKSKEEILEGYLNTSWFGRGSYGVQAAAKAYYNMNAKDLDACHAAMLAGLLKGAGYYDPSLNAANHARAVARWGDILDNMVRFNHLSQADRDKCTTFPEPVKEQGASNLGGQKGYLVDTAQRFVKSKGIEQKDLDRGGYTIRTTFDKKKVAELEAAVKKVSKANFDAKKRPKTDSDVQVGAASVEPGTGKIVALYGGPDYLKHFTNNADSTGIPIGSTMKPIVLASAMEYGVQTKLDSQGKPTRITPDSRYNGNDKIRIRQLDGNYVTQQDGSVLLQTNESPKAWGYISLRTAMLYSVNTPFVQLGEDVGLKKVSEMSQAVGLRKESLASLNASFSIGTSTPSAIRMANAYATFAASGTEVDPYSVVSVTHEGTKLKGFGQPESNRAMDAAVADTVTDVLKDVIWKDGGTGAAAKALGRVAAGKTGTTDENKSAWFVGYTPQLSTAVAMWREKPGSKKGLQQMYGLGTGNISDSVHGGKYPTEIWTEYMTAALQGTQEQPFPTPGDLDAVKLDASGAPSTASPSPSASASSEPPSAPPSDTPSRRPPSAPTMPDPGNSDGFPDGGGNGNGAGGWNTGGVLGGGNGNGNGPGGTSPTPVDSPETTPSAPEGGGGGRPGGVGGGTGGGWLGGTTGAADSGG</sequence>